<dbReference type="InterPro" id="IPR007199">
    <property type="entry name" value="Rep_factor-A_N"/>
</dbReference>
<dbReference type="Proteomes" id="UP001230188">
    <property type="component" value="Unassembled WGS sequence"/>
</dbReference>
<keyword evidence="5" id="KW-1185">Reference proteome</keyword>
<organism evidence="4 5">
    <name type="scientific">Chrysophaeum taylorii</name>
    <dbReference type="NCBI Taxonomy" id="2483200"/>
    <lineage>
        <taxon>Eukaryota</taxon>
        <taxon>Sar</taxon>
        <taxon>Stramenopiles</taxon>
        <taxon>Ochrophyta</taxon>
        <taxon>Pelagophyceae</taxon>
        <taxon>Pelagomonadales</taxon>
        <taxon>Pelagomonadaceae</taxon>
        <taxon>Chrysophaeum</taxon>
    </lineage>
</organism>
<dbReference type="InterPro" id="IPR012340">
    <property type="entry name" value="NA-bd_OB-fold"/>
</dbReference>
<dbReference type="EMBL" id="JAQMWT010000149">
    <property type="protein sequence ID" value="KAJ8609137.1"/>
    <property type="molecule type" value="Genomic_DNA"/>
</dbReference>
<dbReference type="GO" id="GO:0006312">
    <property type="term" value="P:mitotic recombination"/>
    <property type="evidence" value="ECO:0007669"/>
    <property type="project" value="TreeGrafter"/>
</dbReference>
<dbReference type="GO" id="GO:0000150">
    <property type="term" value="F:DNA strand exchange activity"/>
    <property type="evidence" value="ECO:0007669"/>
    <property type="project" value="TreeGrafter"/>
</dbReference>
<evidence type="ECO:0008006" key="6">
    <source>
        <dbReference type="Google" id="ProtNLM"/>
    </source>
</evidence>
<dbReference type="InterPro" id="IPR027417">
    <property type="entry name" value="P-loop_NTPase"/>
</dbReference>
<evidence type="ECO:0000313" key="5">
    <source>
        <dbReference type="Proteomes" id="UP001230188"/>
    </source>
</evidence>
<dbReference type="Pfam" id="PF04057">
    <property type="entry name" value="Rep-A_N"/>
    <property type="match status" value="1"/>
</dbReference>
<sequence length="455" mass="49454">MTLFYDVVEDVGKTVLAAGAIAQIRSSGETYDGELVVQVLEVTQLASKNYRFELWDSRDRCACNVASKLRGVASVVCKFGIVRITHHLVNRVAGQAVVIALGLEVVAASGRDVIDGETPKSDNNNASPPPGREKMIDETPRPPKSPPASERRTMTSEQKKRVEANKQAALEKKRQREASSGRRDAPEPKRLSPRDPPPPLVADRSAPARAMLFPRDEPDEARIDAAVSSCLDRCTITECHGVSSSGKSCFGVTLGALALARYPETHVLFVETNGGAHRLSRRAMNVADDRLGAGEAKRRILVTSAMDLNKLVDVLTRQVAKVVAQRPISFVVVDSVADVLRDANDTVERRQNIVLLLKAIKRCVSITSCACFLINQVVADFGAGASPNAVQASHNSTFAKLAKLRFKLTRPANHNIRNLRYLSHINASPDETGDVPTVPFVITKTGMHPPPHEES</sequence>
<dbReference type="GO" id="GO:0000730">
    <property type="term" value="P:DNA recombinase assembly"/>
    <property type="evidence" value="ECO:0007669"/>
    <property type="project" value="TreeGrafter"/>
</dbReference>
<protein>
    <recommendedName>
        <fullName evidence="6">RecA family profile 1 domain-containing protein</fullName>
    </recommendedName>
</protein>
<proteinExistence type="predicted"/>
<dbReference type="AlphaFoldDB" id="A0AAD7UJD4"/>
<dbReference type="InterPro" id="IPR013632">
    <property type="entry name" value="Rad51_C"/>
</dbReference>
<dbReference type="Gene3D" id="3.40.50.300">
    <property type="entry name" value="P-loop containing nucleotide triphosphate hydrolases"/>
    <property type="match status" value="1"/>
</dbReference>
<dbReference type="GO" id="GO:0008094">
    <property type="term" value="F:ATP-dependent activity, acting on DNA"/>
    <property type="evidence" value="ECO:0007669"/>
    <property type="project" value="TreeGrafter"/>
</dbReference>
<evidence type="ECO:0000259" key="3">
    <source>
        <dbReference type="Pfam" id="PF08423"/>
    </source>
</evidence>
<dbReference type="PANTHER" id="PTHR22942">
    <property type="entry name" value="RECA/RAD51/RADA DNA STRAND-PAIRING FAMILY MEMBER"/>
    <property type="match status" value="1"/>
</dbReference>
<dbReference type="GO" id="GO:0005634">
    <property type="term" value="C:nucleus"/>
    <property type="evidence" value="ECO:0007669"/>
    <property type="project" value="InterPro"/>
</dbReference>
<comment type="caution">
    <text evidence="4">The sequence shown here is derived from an EMBL/GenBank/DDBJ whole genome shotgun (WGS) entry which is preliminary data.</text>
</comment>
<evidence type="ECO:0000313" key="4">
    <source>
        <dbReference type="EMBL" id="KAJ8609137.1"/>
    </source>
</evidence>
<feature type="domain" description="Rad51-like C-terminal" evidence="3">
    <location>
        <begin position="223"/>
        <end position="387"/>
    </location>
</feature>
<gene>
    <name evidence="4" type="ORF">CTAYLR_006051</name>
</gene>
<dbReference type="GO" id="GO:0006260">
    <property type="term" value="P:DNA replication"/>
    <property type="evidence" value="ECO:0007669"/>
    <property type="project" value="InterPro"/>
</dbReference>
<dbReference type="GO" id="GO:0003690">
    <property type="term" value="F:double-stranded DNA binding"/>
    <property type="evidence" value="ECO:0007669"/>
    <property type="project" value="TreeGrafter"/>
</dbReference>
<feature type="domain" description="Replication factor-A protein 1 N-terminal" evidence="2">
    <location>
        <begin position="16"/>
        <end position="107"/>
    </location>
</feature>
<accession>A0AAD7UJD4</accession>
<feature type="compositionally biased region" description="Basic and acidic residues" evidence="1">
    <location>
        <begin position="149"/>
        <end position="193"/>
    </location>
</feature>
<dbReference type="PANTHER" id="PTHR22942:SF66">
    <property type="entry name" value="RE19845P"/>
    <property type="match status" value="1"/>
</dbReference>
<dbReference type="Gene3D" id="2.40.50.140">
    <property type="entry name" value="Nucleic acid-binding proteins"/>
    <property type="match status" value="1"/>
</dbReference>
<reference evidence="4" key="1">
    <citation type="submission" date="2023-01" db="EMBL/GenBank/DDBJ databases">
        <title>Metagenome sequencing of chrysophaentin producing Chrysophaeum taylorii.</title>
        <authorList>
            <person name="Davison J."/>
            <person name="Bewley C."/>
        </authorList>
    </citation>
    <scope>NUCLEOTIDE SEQUENCE</scope>
    <source>
        <strain evidence="4">NIES-1699</strain>
    </source>
</reference>
<dbReference type="SUPFAM" id="SSF52540">
    <property type="entry name" value="P-loop containing nucleoside triphosphate hydrolases"/>
    <property type="match status" value="1"/>
</dbReference>
<feature type="region of interest" description="Disordered" evidence="1">
    <location>
        <begin position="113"/>
        <end position="208"/>
    </location>
</feature>
<feature type="compositionally biased region" description="Basic and acidic residues" evidence="1">
    <location>
        <begin position="131"/>
        <end position="141"/>
    </location>
</feature>
<dbReference type="Pfam" id="PF08423">
    <property type="entry name" value="Rad51"/>
    <property type="match status" value="1"/>
</dbReference>
<dbReference type="GO" id="GO:0042148">
    <property type="term" value="P:DNA strand invasion"/>
    <property type="evidence" value="ECO:0007669"/>
    <property type="project" value="TreeGrafter"/>
</dbReference>
<dbReference type="GO" id="GO:0003697">
    <property type="term" value="F:single-stranded DNA binding"/>
    <property type="evidence" value="ECO:0007669"/>
    <property type="project" value="TreeGrafter"/>
</dbReference>
<evidence type="ECO:0000256" key="1">
    <source>
        <dbReference type="SAM" id="MobiDB-lite"/>
    </source>
</evidence>
<evidence type="ECO:0000259" key="2">
    <source>
        <dbReference type="Pfam" id="PF04057"/>
    </source>
</evidence>
<name>A0AAD7UJD4_9STRA</name>